<evidence type="ECO:0000313" key="10">
    <source>
        <dbReference type="Proteomes" id="UP000095282"/>
    </source>
</evidence>
<feature type="transmembrane region" description="Helical" evidence="9">
    <location>
        <begin position="135"/>
        <end position="168"/>
    </location>
</feature>
<comment type="pathway">
    <text evidence="2">Glycolipid biosynthesis; glycosylphosphatidylinositol-anchor biosynthesis.</text>
</comment>
<dbReference type="GO" id="GO:0016255">
    <property type="term" value="P:attachment of GPI anchor to protein"/>
    <property type="evidence" value="ECO:0007669"/>
    <property type="project" value="InterPro"/>
</dbReference>
<evidence type="ECO:0000256" key="5">
    <source>
        <dbReference type="ARBA" id="ARBA00022692"/>
    </source>
</evidence>
<feature type="transmembrane region" description="Helical" evidence="9">
    <location>
        <begin position="271"/>
        <end position="291"/>
    </location>
</feature>
<evidence type="ECO:0000256" key="7">
    <source>
        <dbReference type="ARBA" id="ARBA00022989"/>
    </source>
</evidence>
<accession>A0A1I7T441</accession>
<evidence type="ECO:0000256" key="6">
    <source>
        <dbReference type="ARBA" id="ARBA00022824"/>
    </source>
</evidence>
<keyword evidence="6" id="KW-0256">Endoplasmic reticulum</keyword>
<feature type="transmembrane region" description="Helical" evidence="9">
    <location>
        <begin position="297"/>
        <end position="325"/>
    </location>
</feature>
<evidence type="ECO:0000256" key="3">
    <source>
        <dbReference type="ARBA" id="ARBA00010026"/>
    </source>
</evidence>
<evidence type="ECO:0000256" key="4">
    <source>
        <dbReference type="ARBA" id="ARBA00022502"/>
    </source>
</evidence>
<evidence type="ECO:0000256" key="2">
    <source>
        <dbReference type="ARBA" id="ARBA00004687"/>
    </source>
</evidence>
<sequence>MAEGKGIQTKQKESLVDFLFPISAAIAVRSVSAAYSDFFDERVEFTSPIYSFERLKDGISMLEDNVDPFETKNMHFPPITLHLFRFLLNSARSLLLPLWIIIDVATALMTAKAAETIWERFHGEEETENMKRLVFILYAFNPITIVSTGILSLTVLQNFVFAAIFLFSVTDRPALCAVLIGAWSSFTIYPSILISCLVFRSNGSALRFMSLLLMSALSASAFIGINFVFNGNSLNFFESVYMSILNFTNIQPNVGLYWYFFVQIFEHFRSFYTSSFVILFFFMPIPITLMIRRDSILHFTIISLLVSIFFPYPTLNQVSVAFAILPLHEAYKKHFRYTILITGTIVTTIALMPVMWHMWMVSSSGNANFFFGATIVYNIALINLVMDMIFVYSRQQIDLEYKDTLKEKTKMDFAFY</sequence>
<dbReference type="GO" id="GO:0042765">
    <property type="term" value="C:GPI-anchor transamidase complex"/>
    <property type="evidence" value="ECO:0007669"/>
    <property type="project" value="InterPro"/>
</dbReference>
<dbReference type="eggNOG" id="KOG2552">
    <property type="taxonomic scope" value="Eukaryota"/>
</dbReference>
<reference evidence="11" key="1">
    <citation type="submission" date="2016-11" db="UniProtKB">
        <authorList>
            <consortium name="WormBaseParasite"/>
        </authorList>
    </citation>
    <scope>IDENTIFICATION</scope>
</reference>
<organism evidence="10 11">
    <name type="scientific">Caenorhabditis tropicalis</name>
    <dbReference type="NCBI Taxonomy" id="1561998"/>
    <lineage>
        <taxon>Eukaryota</taxon>
        <taxon>Metazoa</taxon>
        <taxon>Ecdysozoa</taxon>
        <taxon>Nematoda</taxon>
        <taxon>Chromadorea</taxon>
        <taxon>Rhabditida</taxon>
        <taxon>Rhabditina</taxon>
        <taxon>Rhabditomorpha</taxon>
        <taxon>Rhabditoidea</taxon>
        <taxon>Rhabditidae</taxon>
        <taxon>Peloderinae</taxon>
        <taxon>Caenorhabditis</taxon>
    </lineage>
</organism>
<dbReference type="PANTHER" id="PTHR13121">
    <property type="entry name" value="GPI TRANSAMIDASE COMPONENT PIG-U"/>
    <property type="match status" value="1"/>
</dbReference>
<dbReference type="GO" id="GO:0006506">
    <property type="term" value="P:GPI anchor biosynthetic process"/>
    <property type="evidence" value="ECO:0007669"/>
    <property type="project" value="UniProtKB-UniPathway"/>
</dbReference>
<feature type="transmembrane region" description="Helical" evidence="9">
    <location>
        <begin position="211"/>
        <end position="229"/>
    </location>
</feature>
<evidence type="ECO:0000256" key="9">
    <source>
        <dbReference type="SAM" id="Phobius"/>
    </source>
</evidence>
<keyword evidence="8 9" id="KW-0472">Membrane</keyword>
<evidence type="ECO:0000256" key="8">
    <source>
        <dbReference type="ARBA" id="ARBA00023136"/>
    </source>
</evidence>
<dbReference type="UniPathway" id="UPA00196"/>
<dbReference type="Pfam" id="PF06728">
    <property type="entry name" value="PIG-U"/>
    <property type="match status" value="1"/>
</dbReference>
<keyword evidence="5 9" id="KW-0812">Transmembrane</keyword>
<feature type="transmembrane region" description="Helical" evidence="9">
    <location>
        <begin position="241"/>
        <end position="259"/>
    </location>
</feature>
<name>A0A1I7T441_9PELO</name>
<feature type="transmembrane region" description="Helical" evidence="9">
    <location>
        <begin position="337"/>
        <end position="357"/>
    </location>
</feature>
<feature type="transmembrane region" description="Helical" evidence="9">
    <location>
        <begin position="369"/>
        <end position="392"/>
    </location>
</feature>
<dbReference type="PANTHER" id="PTHR13121:SF0">
    <property type="entry name" value="PHOSPHATIDYLINOSITOL GLYCAN ANCHOR BIOSYNTHESIS CLASS U PROTEIN"/>
    <property type="match status" value="1"/>
</dbReference>
<feature type="transmembrane region" description="Helical" evidence="9">
    <location>
        <begin position="174"/>
        <end position="199"/>
    </location>
</feature>
<keyword evidence="10" id="KW-1185">Reference proteome</keyword>
<dbReference type="STRING" id="1561998.A0A1I7T441"/>
<evidence type="ECO:0000256" key="1">
    <source>
        <dbReference type="ARBA" id="ARBA00004477"/>
    </source>
</evidence>
<evidence type="ECO:0000313" key="11">
    <source>
        <dbReference type="WBParaSite" id="Csp11.Scaffold498.g2232.t1"/>
    </source>
</evidence>
<comment type="similarity">
    <text evidence="3">Belongs to the PIGU family.</text>
</comment>
<comment type="subcellular location">
    <subcellularLocation>
        <location evidence="1">Endoplasmic reticulum membrane</location>
        <topology evidence="1">Multi-pass membrane protein</topology>
    </subcellularLocation>
</comment>
<dbReference type="AlphaFoldDB" id="A0A1I7T441"/>
<dbReference type="InterPro" id="IPR009600">
    <property type="entry name" value="PIG-U"/>
</dbReference>
<dbReference type="Proteomes" id="UP000095282">
    <property type="component" value="Unplaced"/>
</dbReference>
<keyword evidence="7 9" id="KW-1133">Transmembrane helix</keyword>
<protein>
    <submittedName>
        <fullName evidence="11">GPI transamidase component GAB1</fullName>
    </submittedName>
</protein>
<proteinExistence type="inferred from homology"/>
<dbReference type="WBParaSite" id="Csp11.Scaffold498.g2232.t1">
    <property type="protein sequence ID" value="Csp11.Scaffold498.g2232.t1"/>
    <property type="gene ID" value="Csp11.Scaffold498.g2232"/>
</dbReference>
<keyword evidence="4" id="KW-0337">GPI-anchor biosynthesis</keyword>